<proteinExistence type="predicted"/>
<dbReference type="InterPro" id="IPR050471">
    <property type="entry name" value="AB_hydrolase"/>
</dbReference>
<reference evidence="3" key="4">
    <citation type="submission" date="2025-05" db="UniProtKB">
        <authorList>
            <consortium name="EnsemblFungi"/>
        </authorList>
    </citation>
    <scope>IDENTIFICATION</scope>
    <source>
        <strain evidence="3">isolate 1-1 / race 1 (BBBD)</strain>
    </source>
</reference>
<evidence type="ECO:0000256" key="1">
    <source>
        <dbReference type="SAM" id="MobiDB-lite"/>
    </source>
</evidence>
<evidence type="ECO:0008006" key="5">
    <source>
        <dbReference type="Google" id="ProtNLM"/>
    </source>
</evidence>
<feature type="region of interest" description="Disordered" evidence="1">
    <location>
        <begin position="411"/>
        <end position="464"/>
    </location>
</feature>
<feature type="region of interest" description="Disordered" evidence="1">
    <location>
        <begin position="339"/>
        <end position="392"/>
    </location>
</feature>
<dbReference type="InterPro" id="IPR029058">
    <property type="entry name" value="AB_hydrolase_fold"/>
</dbReference>
<dbReference type="OrthoDB" id="2503517at2759"/>
<evidence type="ECO:0000313" key="3">
    <source>
        <dbReference type="EnsemblFungi" id="PTTG_00952-t43_1-p1"/>
    </source>
</evidence>
<feature type="compositionally biased region" description="Acidic residues" evidence="1">
    <location>
        <begin position="677"/>
        <end position="694"/>
    </location>
</feature>
<organism evidence="2">
    <name type="scientific">Puccinia triticina (isolate 1-1 / race 1 (BBBD))</name>
    <name type="common">Brown leaf rust fungus</name>
    <dbReference type="NCBI Taxonomy" id="630390"/>
    <lineage>
        <taxon>Eukaryota</taxon>
        <taxon>Fungi</taxon>
        <taxon>Dikarya</taxon>
        <taxon>Basidiomycota</taxon>
        <taxon>Pucciniomycotina</taxon>
        <taxon>Pucciniomycetes</taxon>
        <taxon>Pucciniales</taxon>
        <taxon>Pucciniaceae</taxon>
        <taxon>Puccinia</taxon>
    </lineage>
</organism>
<reference evidence="3 4" key="3">
    <citation type="journal article" date="2017" name="G3 (Bethesda)">
        <title>Comparative analysis highlights variable genome content of wheat rusts and divergence of the mating loci.</title>
        <authorList>
            <person name="Cuomo C.A."/>
            <person name="Bakkeren G."/>
            <person name="Khalil H.B."/>
            <person name="Panwar V."/>
            <person name="Joly D."/>
            <person name="Linning R."/>
            <person name="Sakthikumar S."/>
            <person name="Song X."/>
            <person name="Adiconis X."/>
            <person name="Fan L."/>
            <person name="Goldberg J.M."/>
            <person name="Levin J.Z."/>
            <person name="Young S."/>
            <person name="Zeng Q."/>
            <person name="Anikster Y."/>
            <person name="Bruce M."/>
            <person name="Wang M."/>
            <person name="Yin C."/>
            <person name="McCallum B."/>
            <person name="Szabo L.J."/>
            <person name="Hulbert S."/>
            <person name="Chen X."/>
            <person name="Fellers J.P."/>
        </authorList>
    </citation>
    <scope>NUCLEOTIDE SEQUENCE</scope>
    <source>
        <strain evidence="4">Isolate 1-1 / race 1 (BBBD)</strain>
        <strain evidence="3">isolate 1-1 / race 1 (BBBD)</strain>
    </source>
</reference>
<feature type="region of interest" description="Disordered" evidence="1">
    <location>
        <begin position="653"/>
        <end position="762"/>
    </location>
</feature>
<dbReference type="AlphaFoldDB" id="A0A180GUQ4"/>
<dbReference type="PANTHER" id="PTHR43433">
    <property type="entry name" value="HYDROLASE, ALPHA/BETA FOLD FAMILY PROTEIN"/>
    <property type="match status" value="1"/>
</dbReference>
<accession>A0A180GUQ4</accession>
<dbReference type="EnsemblFungi" id="PTTG_00952-t43_1">
    <property type="protein sequence ID" value="PTTG_00952-t43_1-p1"/>
    <property type="gene ID" value="PTTG_00952"/>
</dbReference>
<feature type="compositionally biased region" description="Low complexity" evidence="1">
    <location>
        <begin position="161"/>
        <end position="194"/>
    </location>
</feature>
<feature type="compositionally biased region" description="Basic and acidic residues" evidence="1">
    <location>
        <begin position="919"/>
        <end position="936"/>
    </location>
</feature>
<feature type="compositionally biased region" description="Pro residues" evidence="1">
    <location>
        <begin position="280"/>
        <end position="291"/>
    </location>
</feature>
<sequence>MERTQAATQPNSHIKPLRLPSKVLLGKTNQQENTSNSRRLPTNSAPRTHTHDQPSSSKIPILSRSFSTSRRQQPPAQYHYLQAKHKQKQQKPPSPTPSGSSSSATDDLFAGPRTSIHLDPLTGQLLSAGHDVSAMDALIDNLKKDPSSPQRRKPYQQRSAPRTSQLHPSSSSSSNPLRPPTTRLPSSSSTLTSLAKIHSQSTNDLPSIHRSAGHHHQSRQHQQPTRLASTSDLNSQHQSSRSSNHPKLSLRCFSRSSNHPAEYSSSHPLPPIHLHSPSQAHPPLPTPPPSAIPTINGIIEKYSKKINYSAASRSPQLKIDSIDEIVEKYNPLLKRSALHHSTNNHPANHTQSSDPKHLCPLSSDHNHPHPSSSPITRLRSLSENSDDSHSSINSLTKEALSLQALLSSQAERLPHPTPLPRSPSGSPKILRPDPDSLSKRSASPIHRSPLKQSSTTEDRPSARAQVDDPIALYLRSTRLTTLIKLERQQSPMTVSLADVGSPTGHPVVIFLGLGCVRYLVGLYDELAEALGLRLICIDRWGLGKTTEVPDEQRGFLEWASVVEEVADQLSIGRFSILAHSAGAPYALAASLRLADRVFGSIHLLAPWVSMTAEGGINAGAYKWLKYIPNSMIKTVQAAEWKMTGWRLGKPPTLNHPPVGFDARAPVASSQSSPLAGLEEEEQERGSLLDEEAPEPDIAHRPSLPPPLLPLRRGSKRSGTSAEEVVSKSRASVESSDCRSIATDSSMGKSRHTLRFNGSSSTLASGHKHGLFGKFFPSQSHAIVPDSTKHPDPLSPSDHSNNKPSIAICDSPHGTPIALLYDSIASPVPSLVGGSYEDVTDERNGVLHQPKGHSPLSNKRTSQKMKYCYSESRYGNVKKQEDVVEGDGRPTRSQTMLHQPPMHLGASSSSSSTSSHHVPGRAEDVVVPKEETEEGKSGMRRSLGISLLRASYSESLRGGTSDLITILEKNSKPWGFSYAEIATPVKIWHGSKDERLAAKGSQWFINSITRLDVKNRSELVIVNDATHSLMTDVNVLYQVFESIADQWASSPNLESP</sequence>
<feature type="region of interest" description="Disordered" evidence="1">
    <location>
        <begin position="137"/>
        <end position="292"/>
    </location>
</feature>
<feature type="compositionally biased region" description="Polar residues" evidence="1">
    <location>
        <begin position="1"/>
        <end position="12"/>
    </location>
</feature>
<feature type="compositionally biased region" description="Low complexity" evidence="1">
    <location>
        <begin position="264"/>
        <end position="279"/>
    </location>
</feature>
<protein>
    <recommendedName>
        <fullName evidence="5">AB hydrolase-1 domain-containing protein</fullName>
    </recommendedName>
</protein>
<dbReference type="VEuPathDB" id="FungiDB:PTTG_00952"/>
<feature type="region of interest" description="Disordered" evidence="1">
    <location>
        <begin position="781"/>
        <end position="808"/>
    </location>
</feature>
<reference evidence="2" key="2">
    <citation type="submission" date="2016-05" db="EMBL/GenBank/DDBJ databases">
        <title>Comparative analysis highlights variable genome content of wheat rusts and divergence of the mating loci.</title>
        <authorList>
            <person name="Cuomo C.A."/>
            <person name="Bakkeren G."/>
            <person name="Szabo L."/>
            <person name="Khalil H."/>
            <person name="Joly D."/>
            <person name="Goldberg J."/>
            <person name="Young S."/>
            <person name="Zeng Q."/>
            <person name="Fellers J."/>
        </authorList>
    </citation>
    <scope>NUCLEOTIDE SEQUENCE [LARGE SCALE GENOMIC DNA]</scope>
    <source>
        <strain evidence="2">1-1 BBBD Race 1</strain>
    </source>
</reference>
<dbReference type="Proteomes" id="UP000005240">
    <property type="component" value="Unassembled WGS sequence"/>
</dbReference>
<dbReference type="Gene3D" id="3.40.50.1820">
    <property type="entry name" value="alpha/beta hydrolase"/>
    <property type="match status" value="1"/>
</dbReference>
<feature type="compositionally biased region" description="Polar residues" evidence="1">
    <location>
        <begin position="27"/>
        <end position="75"/>
    </location>
</feature>
<name>A0A180GUQ4_PUCT1</name>
<feature type="compositionally biased region" description="Low complexity" evidence="1">
    <location>
        <begin position="234"/>
        <end position="245"/>
    </location>
</feature>
<reference evidence="2" key="1">
    <citation type="submission" date="2009-11" db="EMBL/GenBank/DDBJ databases">
        <authorList>
            <consortium name="The Broad Institute Genome Sequencing Platform"/>
            <person name="Ward D."/>
            <person name="Feldgarden M."/>
            <person name="Earl A."/>
            <person name="Young S.K."/>
            <person name="Zeng Q."/>
            <person name="Koehrsen M."/>
            <person name="Alvarado L."/>
            <person name="Berlin A."/>
            <person name="Bochicchio J."/>
            <person name="Borenstein D."/>
            <person name="Chapman S.B."/>
            <person name="Chen Z."/>
            <person name="Engels R."/>
            <person name="Freedman E."/>
            <person name="Gellesch M."/>
            <person name="Goldberg J."/>
            <person name="Griggs A."/>
            <person name="Gujja S."/>
            <person name="Heilman E."/>
            <person name="Heiman D."/>
            <person name="Hepburn T."/>
            <person name="Howarth C."/>
            <person name="Jen D."/>
            <person name="Larson L."/>
            <person name="Lewis B."/>
            <person name="Mehta T."/>
            <person name="Park D."/>
            <person name="Pearson M."/>
            <person name="Roberts A."/>
            <person name="Saif S."/>
            <person name="Shea T."/>
            <person name="Shenoy N."/>
            <person name="Sisk P."/>
            <person name="Stolte C."/>
            <person name="Sykes S."/>
            <person name="Thomson T."/>
            <person name="Walk T."/>
            <person name="White J."/>
            <person name="Yandava C."/>
            <person name="Izard J."/>
            <person name="Baranova O.V."/>
            <person name="Blanton J.M."/>
            <person name="Tanner A.C."/>
            <person name="Dewhirst F.E."/>
            <person name="Haas B."/>
            <person name="Nusbaum C."/>
            <person name="Birren B."/>
        </authorList>
    </citation>
    <scope>NUCLEOTIDE SEQUENCE [LARGE SCALE GENOMIC DNA]</scope>
    <source>
        <strain evidence="2">1-1 BBBD Race 1</strain>
    </source>
</reference>
<evidence type="ECO:0000313" key="2">
    <source>
        <dbReference type="EMBL" id="OAV96490.1"/>
    </source>
</evidence>
<feature type="compositionally biased region" description="Polar residues" evidence="1">
    <location>
        <begin position="339"/>
        <end position="353"/>
    </location>
</feature>
<dbReference type="PANTHER" id="PTHR43433:SF10">
    <property type="entry name" value="AB HYDROLASE-1 DOMAIN-CONTAINING PROTEIN"/>
    <property type="match status" value="1"/>
</dbReference>
<feature type="compositionally biased region" description="Polar residues" evidence="1">
    <location>
        <begin position="220"/>
        <end position="233"/>
    </location>
</feature>
<keyword evidence="4" id="KW-1185">Reference proteome</keyword>
<gene>
    <name evidence="2" type="ORF">PTTG_00952</name>
</gene>
<feature type="region of interest" description="Disordered" evidence="1">
    <location>
        <begin position="1"/>
        <end position="117"/>
    </location>
</feature>
<dbReference type="EMBL" id="ADAS02000019">
    <property type="protein sequence ID" value="OAV96490.1"/>
    <property type="molecule type" value="Genomic_DNA"/>
</dbReference>
<feature type="region of interest" description="Disordered" evidence="1">
    <location>
        <begin position="881"/>
        <end position="938"/>
    </location>
</feature>
<dbReference type="SUPFAM" id="SSF53474">
    <property type="entry name" value="alpha/beta-Hydrolases"/>
    <property type="match status" value="1"/>
</dbReference>
<evidence type="ECO:0000313" key="4">
    <source>
        <dbReference type="Proteomes" id="UP000005240"/>
    </source>
</evidence>